<dbReference type="GO" id="GO:0005886">
    <property type="term" value="C:plasma membrane"/>
    <property type="evidence" value="ECO:0007669"/>
    <property type="project" value="UniProtKB-SubCell"/>
</dbReference>
<gene>
    <name evidence="8" type="ORF">UY55_C0002G0068</name>
</gene>
<reference evidence="8 9" key="1">
    <citation type="journal article" date="2015" name="Nature">
        <title>rRNA introns, odd ribosomes, and small enigmatic genomes across a large radiation of phyla.</title>
        <authorList>
            <person name="Brown C.T."/>
            <person name="Hug L.A."/>
            <person name="Thomas B.C."/>
            <person name="Sharon I."/>
            <person name="Castelle C.J."/>
            <person name="Singh A."/>
            <person name="Wilkins M.J."/>
            <person name="Williams K.H."/>
            <person name="Banfield J.F."/>
        </authorList>
    </citation>
    <scope>NUCLEOTIDE SEQUENCE [LARGE SCALE GENOMIC DNA]</scope>
</reference>
<evidence type="ECO:0000256" key="2">
    <source>
        <dbReference type="ARBA" id="ARBA00022475"/>
    </source>
</evidence>
<dbReference type="Proteomes" id="UP000034224">
    <property type="component" value="Unassembled WGS sequence"/>
</dbReference>
<accession>A0A0G1YJ46</accession>
<dbReference type="Pfam" id="PF06271">
    <property type="entry name" value="RDD"/>
    <property type="match status" value="1"/>
</dbReference>
<evidence type="ECO:0000256" key="5">
    <source>
        <dbReference type="ARBA" id="ARBA00023136"/>
    </source>
</evidence>
<evidence type="ECO:0000256" key="4">
    <source>
        <dbReference type="ARBA" id="ARBA00022989"/>
    </source>
</evidence>
<evidence type="ECO:0000313" key="9">
    <source>
        <dbReference type="Proteomes" id="UP000034224"/>
    </source>
</evidence>
<name>A0A0G1YJ46_9BACT</name>
<feature type="transmembrane region" description="Helical" evidence="6">
    <location>
        <begin position="17"/>
        <end position="38"/>
    </location>
</feature>
<keyword evidence="3 6" id="KW-0812">Transmembrane</keyword>
<dbReference type="PANTHER" id="PTHR36115">
    <property type="entry name" value="PROLINE-RICH ANTIGEN HOMOLOG-RELATED"/>
    <property type="match status" value="1"/>
</dbReference>
<organism evidence="8 9">
    <name type="scientific">Candidatus Jorgensenbacteria bacterium GW2011_GWB1_50_10</name>
    <dbReference type="NCBI Taxonomy" id="1618665"/>
    <lineage>
        <taxon>Bacteria</taxon>
        <taxon>Candidatus Joergenseniibacteriota</taxon>
    </lineage>
</organism>
<sequence length="149" mass="16363">METENTTFSYAGFWKRFAAFIIDMFIVSIGGFIIGFIFGVPYDVLTGKAEFAGFAEDYILSFILSFLLVWIYQAVMESSSKQATLGKMALGIIVTDLSGKRVSFGKASGRYFGQILSGFILGIGFLMIAFTARKQGLHDKMAGCLVVNK</sequence>
<dbReference type="STRING" id="1618665.UY55_C0002G0068"/>
<feature type="domain" description="RDD" evidence="7">
    <location>
        <begin position="10"/>
        <end position="143"/>
    </location>
</feature>
<dbReference type="InterPro" id="IPR051791">
    <property type="entry name" value="Pra-immunoreactive"/>
</dbReference>
<dbReference type="PATRIC" id="fig|1618665.3.peg.345"/>
<dbReference type="EMBL" id="LCQK01000002">
    <property type="protein sequence ID" value="KKW15012.1"/>
    <property type="molecule type" value="Genomic_DNA"/>
</dbReference>
<comment type="caution">
    <text evidence="8">The sequence shown here is derived from an EMBL/GenBank/DDBJ whole genome shotgun (WGS) entry which is preliminary data.</text>
</comment>
<evidence type="ECO:0000256" key="1">
    <source>
        <dbReference type="ARBA" id="ARBA00004651"/>
    </source>
</evidence>
<evidence type="ECO:0000256" key="6">
    <source>
        <dbReference type="SAM" id="Phobius"/>
    </source>
</evidence>
<evidence type="ECO:0000313" key="8">
    <source>
        <dbReference type="EMBL" id="KKW15012.1"/>
    </source>
</evidence>
<feature type="transmembrane region" description="Helical" evidence="6">
    <location>
        <begin position="58"/>
        <end position="75"/>
    </location>
</feature>
<feature type="transmembrane region" description="Helical" evidence="6">
    <location>
        <begin position="111"/>
        <end position="132"/>
    </location>
</feature>
<comment type="subcellular location">
    <subcellularLocation>
        <location evidence="1">Cell membrane</location>
        <topology evidence="1">Multi-pass membrane protein</topology>
    </subcellularLocation>
</comment>
<keyword evidence="5 6" id="KW-0472">Membrane</keyword>
<keyword evidence="2" id="KW-1003">Cell membrane</keyword>
<evidence type="ECO:0000256" key="3">
    <source>
        <dbReference type="ARBA" id="ARBA00022692"/>
    </source>
</evidence>
<protein>
    <submittedName>
        <fullName evidence="8">RDD domain containing protein</fullName>
    </submittedName>
</protein>
<proteinExistence type="predicted"/>
<dbReference type="AlphaFoldDB" id="A0A0G1YJ46"/>
<keyword evidence="4 6" id="KW-1133">Transmembrane helix</keyword>
<evidence type="ECO:0000259" key="7">
    <source>
        <dbReference type="Pfam" id="PF06271"/>
    </source>
</evidence>
<dbReference type="InterPro" id="IPR010432">
    <property type="entry name" value="RDD"/>
</dbReference>